<organism evidence="2 3">
    <name type="scientific">Symbiodinium microadriaticum</name>
    <name type="common">Dinoflagellate</name>
    <name type="synonym">Zooxanthella microadriatica</name>
    <dbReference type="NCBI Taxonomy" id="2951"/>
    <lineage>
        <taxon>Eukaryota</taxon>
        <taxon>Sar</taxon>
        <taxon>Alveolata</taxon>
        <taxon>Dinophyceae</taxon>
        <taxon>Suessiales</taxon>
        <taxon>Symbiodiniaceae</taxon>
        <taxon>Symbiodinium</taxon>
    </lineage>
</organism>
<dbReference type="AlphaFoldDB" id="A0A1Q9DBJ1"/>
<protein>
    <submittedName>
        <fullName evidence="2">Uncharacterized protein</fullName>
    </submittedName>
</protein>
<proteinExistence type="predicted"/>
<evidence type="ECO:0000313" key="2">
    <source>
        <dbReference type="EMBL" id="OLP92475.1"/>
    </source>
</evidence>
<name>A0A1Q9DBJ1_SYMMI</name>
<comment type="caution">
    <text evidence="2">The sequence shown here is derived from an EMBL/GenBank/DDBJ whole genome shotgun (WGS) entry which is preliminary data.</text>
</comment>
<reference evidence="2 3" key="1">
    <citation type="submission" date="2016-02" db="EMBL/GenBank/DDBJ databases">
        <title>Genome analysis of coral dinoflagellate symbionts highlights evolutionary adaptations to a symbiotic lifestyle.</title>
        <authorList>
            <person name="Aranda M."/>
            <person name="Li Y."/>
            <person name="Liew Y.J."/>
            <person name="Baumgarten S."/>
            <person name="Simakov O."/>
            <person name="Wilson M."/>
            <person name="Piel J."/>
            <person name="Ashoor H."/>
            <person name="Bougouffa S."/>
            <person name="Bajic V.B."/>
            <person name="Ryu T."/>
            <person name="Ravasi T."/>
            <person name="Bayer T."/>
            <person name="Micklem G."/>
            <person name="Kim H."/>
            <person name="Bhak J."/>
            <person name="Lajeunesse T.C."/>
            <person name="Voolstra C.R."/>
        </authorList>
    </citation>
    <scope>NUCLEOTIDE SEQUENCE [LARGE SCALE GENOMIC DNA]</scope>
    <source>
        <strain evidence="2 3">CCMP2467</strain>
    </source>
</reference>
<evidence type="ECO:0000313" key="3">
    <source>
        <dbReference type="Proteomes" id="UP000186817"/>
    </source>
</evidence>
<feature type="region of interest" description="Disordered" evidence="1">
    <location>
        <begin position="110"/>
        <end position="155"/>
    </location>
</feature>
<dbReference type="OrthoDB" id="10338331at2759"/>
<dbReference type="Proteomes" id="UP000186817">
    <property type="component" value="Unassembled WGS sequence"/>
</dbReference>
<evidence type="ECO:0000256" key="1">
    <source>
        <dbReference type="SAM" id="MobiDB-lite"/>
    </source>
</evidence>
<keyword evidence="3" id="KW-1185">Reference proteome</keyword>
<accession>A0A1Q9DBJ1</accession>
<gene>
    <name evidence="2" type="ORF">AK812_SmicGene25707</name>
</gene>
<dbReference type="EMBL" id="LSRX01000620">
    <property type="protein sequence ID" value="OLP92475.1"/>
    <property type="molecule type" value="Genomic_DNA"/>
</dbReference>
<sequence length="155" mass="17645">MILLLEVNGMCGAERRTREMDDAMGQFTGKLSMLKTRQVETAMEVRERMNMQGEMTLLCKYWGHWRLSTKAERLDSYFKRKLESKRKQVAGVQTLFQTFATQIEANLDVDADDDDLGGHESRRRKRHSGSRSQGSLPRGTSVPLPDIHQKAAVAS</sequence>